<dbReference type="RefSeq" id="WP_068501768.1">
    <property type="nucleotide sequence ID" value="NZ_LWQU01000150.1"/>
</dbReference>
<dbReference type="EMBL" id="LWQU01000150">
    <property type="protein sequence ID" value="OAN49396.1"/>
    <property type="molecule type" value="Genomic_DNA"/>
</dbReference>
<dbReference type="Proteomes" id="UP000078543">
    <property type="component" value="Unassembled WGS sequence"/>
</dbReference>
<accession>A0A178ML52</accession>
<protein>
    <submittedName>
        <fullName evidence="1">Uncharacterized protein</fullName>
    </submittedName>
</protein>
<gene>
    <name evidence="1" type="ORF">A6A05_14050</name>
</gene>
<name>A0A178ML52_9PROT</name>
<organism evidence="1 2">
    <name type="scientific">Magnetospirillum moscoviense</name>
    <dbReference type="NCBI Taxonomy" id="1437059"/>
    <lineage>
        <taxon>Bacteria</taxon>
        <taxon>Pseudomonadati</taxon>
        <taxon>Pseudomonadota</taxon>
        <taxon>Alphaproteobacteria</taxon>
        <taxon>Rhodospirillales</taxon>
        <taxon>Rhodospirillaceae</taxon>
        <taxon>Magnetospirillum</taxon>
    </lineage>
</organism>
<dbReference type="STRING" id="1437059.A6A05_14050"/>
<sequence>MKSSPASGDVERTLVESYDTLRAEGWFDTEPDALFAQAAQLIEDMAATLGACPTRDLLLARRAMMHGHAGQPDAVMVADHLAFLHGMLGSGRLH</sequence>
<evidence type="ECO:0000313" key="2">
    <source>
        <dbReference type="Proteomes" id="UP000078543"/>
    </source>
</evidence>
<comment type="caution">
    <text evidence="1">The sequence shown here is derived from an EMBL/GenBank/DDBJ whole genome shotgun (WGS) entry which is preliminary data.</text>
</comment>
<proteinExistence type="predicted"/>
<reference evidence="1 2" key="1">
    <citation type="submission" date="2016-04" db="EMBL/GenBank/DDBJ databases">
        <title>Draft genome sequence of freshwater magnetotactic bacteria Magnetospirillum marisnigri SP-1 and Magnetospirillum moscoviense BB-1.</title>
        <authorList>
            <person name="Koziaeva V."/>
            <person name="Dziuba M.V."/>
            <person name="Ivanov T.M."/>
            <person name="Kuznetsov B."/>
            <person name="Grouzdev D.S."/>
        </authorList>
    </citation>
    <scope>NUCLEOTIDE SEQUENCE [LARGE SCALE GENOMIC DNA]</scope>
    <source>
        <strain evidence="1 2">BB-1</strain>
    </source>
</reference>
<dbReference type="AlphaFoldDB" id="A0A178ML52"/>
<evidence type="ECO:0000313" key="1">
    <source>
        <dbReference type="EMBL" id="OAN49396.1"/>
    </source>
</evidence>
<keyword evidence="2" id="KW-1185">Reference proteome</keyword>